<dbReference type="SUPFAM" id="SSF53335">
    <property type="entry name" value="S-adenosyl-L-methionine-dependent methyltransferases"/>
    <property type="match status" value="1"/>
</dbReference>
<evidence type="ECO:0000259" key="1">
    <source>
        <dbReference type="Pfam" id="PF08241"/>
    </source>
</evidence>
<dbReference type="Pfam" id="PF08241">
    <property type="entry name" value="Methyltransf_11"/>
    <property type="match status" value="1"/>
</dbReference>
<sequence>MRIFTSTGLIGEALYRRGFRNLDAHDGAQAMVDFCKKTGVFRDFFTCFVGNGHALPMNDNTYDGIACSGATVENHLPPSSQIEIARVIKPGGFFVNAYRANLYETEVKYATEWREVAERLEKEGTWTLYGRFFFRKYNKPSSGQMDIYQKL</sequence>
<accession>A0AAV4BA17</accession>
<dbReference type="InterPro" id="IPR013216">
    <property type="entry name" value="Methyltransf_11"/>
</dbReference>
<keyword evidence="3" id="KW-1185">Reference proteome</keyword>
<organism evidence="2 3">
    <name type="scientific">Plakobranchus ocellatus</name>
    <dbReference type="NCBI Taxonomy" id="259542"/>
    <lineage>
        <taxon>Eukaryota</taxon>
        <taxon>Metazoa</taxon>
        <taxon>Spiralia</taxon>
        <taxon>Lophotrochozoa</taxon>
        <taxon>Mollusca</taxon>
        <taxon>Gastropoda</taxon>
        <taxon>Heterobranchia</taxon>
        <taxon>Euthyneura</taxon>
        <taxon>Panpulmonata</taxon>
        <taxon>Sacoglossa</taxon>
        <taxon>Placobranchoidea</taxon>
        <taxon>Plakobranchidae</taxon>
        <taxon>Plakobranchus</taxon>
    </lineage>
</organism>
<dbReference type="InterPro" id="IPR029063">
    <property type="entry name" value="SAM-dependent_MTases_sf"/>
</dbReference>
<dbReference type="Gene3D" id="3.40.50.150">
    <property type="entry name" value="Vaccinia Virus protein VP39"/>
    <property type="match status" value="1"/>
</dbReference>
<evidence type="ECO:0000313" key="2">
    <source>
        <dbReference type="EMBL" id="GFO16984.1"/>
    </source>
</evidence>
<feature type="domain" description="Methyltransferase type 11" evidence="1">
    <location>
        <begin position="7"/>
        <end position="95"/>
    </location>
</feature>
<gene>
    <name evidence="2" type="ORF">PoB_004348900</name>
</gene>
<evidence type="ECO:0000313" key="3">
    <source>
        <dbReference type="Proteomes" id="UP000735302"/>
    </source>
</evidence>
<dbReference type="EMBL" id="BLXT01004727">
    <property type="protein sequence ID" value="GFO16984.1"/>
    <property type="molecule type" value="Genomic_DNA"/>
</dbReference>
<proteinExistence type="predicted"/>
<comment type="caution">
    <text evidence="2">The sequence shown here is derived from an EMBL/GenBank/DDBJ whole genome shotgun (WGS) entry which is preliminary data.</text>
</comment>
<dbReference type="AlphaFoldDB" id="A0AAV4BA17"/>
<dbReference type="GO" id="GO:0008757">
    <property type="term" value="F:S-adenosylmethionine-dependent methyltransferase activity"/>
    <property type="evidence" value="ECO:0007669"/>
    <property type="project" value="InterPro"/>
</dbReference>
<dbReference type="CDD" id="cd02440">
    <property type="entry name" value="AdoMet_MTases"/>
    <property type="match status" value="1"/>
</dbReference>
<reference evidence="2 3" key="1">
    <citation type="journal article" date="2021" name="Elife">
        <title>Chloroplast acquisition without the gene transfer in kleptoplastic sea slugs, Plakobranchus ocellatus.</title>
        <authorList>
            <person name="Maeda T."/>
            <person name="Takahashi S."/>
            <person name="Yoshida T."/>
            <person name="Shimamura S."/>
            <person name="Takaki Y."/>
            <person name="Nagai Y."/>
            <person name="Toyoda A."/>
            <person name="Suzuki Y."/>
            <person name="Arimoto A."/>
            <person name="Ishii H."/>
            <person name="Satoh N."/>
            <person name="Nishiyama T."/>
            <person name="Hasebe M."/>
            <person name="Maruyama T."/>
            <person name="Minagawa J."/>
            <person name="Obokata J."/>
            <person name="Shigenobu S."/>
        </authorList>
    </citation>
    <scope>NUCLEOTIDE SEQUENCE [LARGE SCALE GENOMIC DNA]</scope>
</reference>
<name>A0AAV4BA17_9GAST</name>
<protein>
    <submittedName>
        <fullName evidence="2">Williams-Beuren syndrome chromosomal region 27 protein</fullName>
    </submittedName>
</protein>
<dbReference type="Proteomes" id="UP000735302">
    <property type="component" value="Unassembled WGS sequence"/>
</dbReference>